<keyword evidence="2" id="KW-0732">Signal</keyword>
<keyword evidence="4" id="KW-1185">Reference proteome</keyword>
<name>A0A7W6NZ94_9SPHN</name>
<protein>
    <submittedName>
        <fullName evidence="3">Uncharacterized protein</fullName>
    </submittedName>
</protein>
<feature type="region of interest" description="Disordered" evidence="1">
    <location>
        <begin position="19"/>
        <end position="57"/>
    </location>
</feature>
<dbReference type="Proteomes" id="UP000557392">
    <property type="component" value="Unassembled WGS sequence"/>
</dbReference>
<proteinExistence type="predicted"/>
<dbReference type="RefSeq" id="WP_183999859.1">
    <property type="nucleotide sequence ID" value="NZ_JACIEH010000003.1"/>
</dbReference>
<gene>
    <name evidence="3" type="ORF">GGR46_004153</name>
</gene>
<reference evidence="3 4" key="1">
    <citation type="submission" date="2020-08" db="EMBL/GenBank/DDBJ databases">
        <title>Genomic Encyclopedia of Type Strains, Phase IV (KMG-IV): sequencing the most valuable type-strain genomes for metagenomic binning, comparative biology and taxonomic classification.</title>
        <authorList>
            <person name="Goeker M."/>
        </authorList>
    </citation>
    <scope>NUCLEOTIDE SEQUENCE [LARGE SCALE GENOMIC DNA]</scope>
    <source>
        <strain evidence="3 4">DSM 101806</strain>
    </source>
</reference>
<dbReference type="EMBL" id="JACIEH010000003">
    <property type="protein sequence ID" value="MBB4100581.1"/>
    <property type="molecule type" value="Genomic_DNA"/>
</dbReference>
<feature type="signal peptide" evidence="2">
    <location>
        <begin position="1"/>
        <end position="18"/>
    </location>
</feature>
<evidence type="ECO:0000256" key="1">
    <source>
        <dbReference type="SAM" id="MobiDB-lite"/>
    </source>
</evidence>
<evidence type="ECO:0000256" key="2">
    <source>
        <dbReference type="SAM" id="SignalP"/>
    </source>
</evidence>
<evidence type="ECO:0000313" key="3">
    <source>
        <dbReference type="EMBL" id="MBB4100581.1"/>
    </source>
</evidence>
<evidence type="ECO:0000313" key="4">
    <source>
        <dbReference type="Proteomes" id="UP000557392"/>
    </source>
</evidence>
<dbReference type="AlphaFoldDB" id="A0A7W6NZ94"/>
<comment type="caution">
    <text evidence="3">The sequence shown here is derived from an EMBL/GenBank/DDBJ whole genome shotgun (WGS) entry which is preliminary data.</text>
</comment>
<feature type="compositionally biased region" description="Basic and acidic residues" evidence="1">
    <location>
        <begin position="24"/>
        <end position="45"/>
    </location>
</feature>
<organism evidence="3 4">
    <name type="scientific">Sphingomonas kyeonggiensis</name>
    <dbReference type="NCBI Taxonomy" id="1268553"/>
    <lineage>
        <taxon>Bacteria</taxon>
        <taxon>Pseudomonadati</taxon>
        <taxon>Pseudomonadota</taxon>
        <taxon>Alphaproteobacteria</taxon>
        <taxon>Sphingomonadales</taxon>
        <taxon>Sphingomonadaceae</taxon>
        <taxon>Sphingomonas</taxon>
    </lineage>
</organism>
<feature type="chain" id="PRO_5031120967" evidence="2">
    <location>
        <begin position="19"/>
        <end position="84"/>
    </location>
</feature>
<accession>A0A7W6NZ94</accession>
<sequence length="84" mass="9033">MRLVALLALFALSTPAVAQQAEPDAAKPVEAKKKKSDDPNREICRRVASSSSRLGGRAECHTRAEWDAISNASNASVSRDLRGQ</sequence>